<evidence type="ECO:0000313" key="2">
    <source>
        <dbReference type="EMBL" id="MCF7530559.1"/>
    </source>
</evidence>
<dbReference type="InterPro" id="IPR041705">
    <property type="entry name" value="PIN_Sll0205"/>
</dbReference>
<dbReference type="PANTHER" id="PTHR36173">
    <property type="entry name" value="RIBONUCLEASE VAPC16-RELATED"/>
    <property type="match status" value="1"/>
</dbReference>
<gene>
    <name evidence="2" type="ORF">L4H06_10020</name>
</gene>
<dbReference type="SUPFAM" id="SSF88723">
    <property type="entry name" value="PIN domain-like"/>
    <property type="match status" value="1"/>
</dbReference>
<dbReference type="RefSeq" id="WP_237093359.1">
    <property type="nucleotide sequence ID" value="NZ_JAKKDL010000020.1"/>
</dbReference>
<name>A0AAW5APY7_9NEIS</name>
<dbReference type="AlphaFoldDB" id="A0AAW5APY7"/>
<comment type="caution">
    <text evidence="2">The sequence shown here is derived from an EMBL/GenBank/DDBJ whole genome shotgun (WGS) entry which is preliminary data.</text>
</comment>
<sequence>MKYLLDTHILLWAATDSPKLSRAARAIIENWENELYFSAASIWEIAIKTGLGKPEFQVNSSLFRRTLLDNGYLELAIDGRHTAATETLPEIHKDPFDRLLVAQSQIEGMALISADQKVIAYGHTVVGV</sequence>
<reference evidence="2" key="1">
    <citation type="submission" date="2022-01" db="EMBL/GenBank/DDBJ databases">
        <title>Neisseria sp. ZJ104.</title>
        <authorList>
            <person name="Yang C."/>
        </authorList>
    </citation>
    <scope>NUCLEOTIDE SEQUENCE</scope>
    <source>
        <strain evidence="2">ZJ104</strain>
    </source>
</reference>
<dbReference type="InterPro" id="IPR002716">
    <property type="entry name" value="PIN_dom"/>
</dbReference>
<evidence type="ECO:0000259" key="1">
    <source>
        <dbReference type="Pfam" id="PF01850"/>
    </source>
</evidence>
<accession>A0AAW5APY7</accession>
<dbReference type="CDD" id="cd09872">
    <property type="entry name" value="PIN_Sll0205-like"/>
    <property type="match status" value="1"/>
</dbReference>
<dbReference type="PANTHER" id="PTHR36173:SF2">
    <property type="entry name" value="RIBONUCLEASE VAPC16"/>
    <property type="match status" value="1"/>
</dbReference>
<feature type="domain" description="PIN" evidence="1">
    <location>
        <begin position="3"/>
        <end position="118"/>
    </location>
</feature>
<protein>
    <submittedName>
        <fullName evidence="2">Type II toxin-antitoxin system VapC family toxin</fullName>
    </submittedName>
</protein>
<dbReference type="Proteomes" id="UP001201397">
    <property type="component" value="Unassembled WGS sequence"/>
</dbReference>
<dbReference type="EMBL" id="JAKKDL010000020">
    <property type="protein sequence ID" value="MCF7530559.1"/>
    <property type="molecule type" value="Genomic_DNA"/>
</dbReference>
<dbReference type="Gene3D" id="3.40.50.1010">
    <property type="entry name" value="5'-nuclease"/>
    <property type="match status" value="1"/>
</dbReference>
<dbReference type="InterPro" id="IPR052919">
    <property type="entry name" value="TA_system_RNase"/>
</dbReference>
<proteinExistence type="predicted"/>
<evidence type="ECO:0000313" key="3">
    <source>
        <dbReference type="Proteomes" id="UP001201397"/>
    </source>
</evidence>
<dbReference type="Pfam" id="PF01850">
    <property type="entry name" value="PIN"/>
    <property type="match status" value="1"/>
</dbReference>
<dbReference type="InterPro" id="IPR029060">
    <property type="entry name" value="PIN-like_dom_sf"/>
</dbReference>
<organism evidence="2 3">
    <name type="scientific">Neisseria lisongii</name>
    <dbReference type="NCBI Taxonomy" id="2912188"/>
    <lineage>
        <taxon>Bacteria</taxon>
        <taxon>Pseudomonadati</taxon>
        <taxon>Pseudomonadota</taxon>
        <taxon>Betaproteobacteria</taxon>
        <taxon>Neisseriales</taxon>
        <taxon>Neisseriaceae</taxon>
        <taxon>Neisseria</taxon>
    </lineage>
</organism>